<keyword evidence="2" id="KW-1185">Reference proteome</keyword>
<name>A0A5C4LY99_9PSEU</name>
<proteinExistence type="predicted"/>
<dbReference type="Gene3D" id="2.30.110.10">
    <property type="entry name" value="Electron Transport, Fmn-binding Protein, Chain A"/>
    <property type="match status" value="1"/>
</dbReference>
<dbReference type="EMBL" id="VDFW01000019">
    <property type="protein sequence ID" value="TNC23604.1"/>
    <property type="molecule type" value="Genomic_DNA"/>
</dbReference>
<dbReference type="Proteomes" id="UP000305546">
    <property type="component" value="Unassembled WGS sequence"/>
</dbReference>
<comment type="caution">
    <text evidence="1">The sequence shown here is derived from an EMBL/GenBank/DDBJ whole genome shotgun (WGS) entry which is preliminary data.</text>
</comment>
<dbReference type="Pfam" id="PF12900">
    <property type="entry name" value="Pyridox_ox_2"/>
    <property type="match status" value="1"/>
</dbReference>
<dbReference type="InterPro" id="IPR024747">
    <property type="entry name" value="Pyridox_Oxase-rel"/>
</dbReference>
<dbReference type="OrthoDB" id="3212118at2"/>
<organism evidence="1 2">
    <name type="scientific">Amycolatopsis alkalitolerans</name>
    <dbReference type="NCBI Taxonomy" id="2547244"/>
    <lineage>
        <taxon>Bacteria</taxon>
        <taxon>Bacillati</taxon>
        <taxon>Actinomycetota</taxon>
        <taxon>Actinomycetes</taxon>
        <taxon>Pseudonocardiales</taxon>
        <taxon>Pseudonocardiaceae</taxon>
        <taxon>Amycolatopsis</taxon>
    </lineage>
</organism>
<dbReference type="InterPro" id="IPR012349">
    <property type="entry name" value="Split_barrel_FMN-bd"/>
</dbReference>
<dbReference type="SUPFAM" id="SSF50475">
    <property type="entry name" value="FMN-binding split barrel"/>
    <property type="match status" value="1"/>
</dbReference>
<accession>A0A5C4LY99</accession>
<dbReference type="AlphaFoldDB" id="A0A5C4LY99"/>
<sequence length="135" mass="14759">MTGARLTELGRDEALKLLGSVELGRIVFTEHALPAIRPVNHIVDDEDVIIRSHTGAALTSSVDTVVAYEADDIDPRTHTGWSVIITGIARKVTDEAAIARYERALQPWVDRSMDQVLRIHAEFVTGFTLTGGPRG</sequence>
<dbReference type="RefSeq" id="WP_139098561.1">
    <property type="nucleotide sequence ID" value="NZ_VDFW01000019.1"/>
</dbReference>
<evidence type="ECO:0000313" key="2">
    <source>
        <dbReference type="Proteomes" id="UP000305546"/>
    </source>
</evidence>
<evidence type="ECO:0000313" key="1">
    <source>
        <dbReference type="EMBL" id="TNC23604.1"/>
    </source>
</evidence>
<reference evidence="1 2" key="1">
    <citation type="submission" date="2019-06" db="EMBL/GenBank/DDBJ databases">
        <title>Amycolatopsis alkalitolerans sp. nov., isolated from Gastrodia elata Blume.</title>
        <authorList>
            <person name="Narsing Rao M.P."/>
            <person name="Li W.J."/>
        </authorList>
    </citation>
    <scope>NUCLEOTIDE SEQUENCE [LARGE SCALE GENOMIC DNA]</scope>
    <source>
        <strain evidence="1 2">SYSUP0005</strain>
    </source>
</reference>
<gene>
    <name evidence="1" type="ORF">FG385_21515</name>
</gene>
<protein>
    <submittedName>
        <fullName evidence="1">Pyridoxamine 5'-phosphate oxidase family protein</fullName>
    </submittedName>
</protein>